<name>A0A174B9Q6_9FIRM</name>
<dbReference type="InterPro" id="IPR050312">
    <property type="entry name" value="IolE/XylAMocC-like"/>
</dbReference>
<gene>
    <name evidence="2" type="ORF">ERS852406_01032</name>
</gene>
<dbReference type="EMBL" id="CYYV01000004">
    <property type="protein sequence ID" value="CUN97384.1"/>
    <property type="molecule type" value="Genomic_DNA"/>
</dbReference>
<dbReference type="Pfam" id="PF01261">
    <property type="entry name" value="AP_endonuc_2"/>
    <property type="match status" value="1"/>
</dbReference>
<dbReference type="Gene3D" id="3.20.20.150">
    <property type="entry name" value="Divalent-metal-dependent TIM barrel enzymes"/>
    <property type="match status" value="1"/>
</dbReference>
<accession>A0A174B9Q6</accession>
<sequence length="283" mass="31477">MRKLSVFYEHILQACEQSGKTIPEVLAFCREQGISAVEMNYSLFASEREVIAPMLSDAGLVISCMHETFDFSHDTDLGRAQQMLDTAASQQVSRVLFVAGALETAEAAELAACSSTYEATSTFMAENKSIQNMVHALSSLAEYAALRGVSITLEDFDGFLQPFARTYPLLWFMEHVPGLRYTLDIGNFAFSDEDVSYAAWLLKDYIVHVHCKDRAESPLVHGRFCRGLGQTPAGTGYLPMAKLLTDLEACDYDGYLAIEHFDAPDQLSFIEQSAAFLRQWVSE</sequence>
<evidence type="ECO:0000313" key="3">
    <source>
        <dbReference type="Proteomes" id="UP000095706"/>
    </source>
</evidence>
<dbReference type="Proteomes" id="UP000095706">
    <property type="component" value="Unassembled WGS sequence"/>
</dbReference>
<dbReference type="PANTHER" id="PTHR12110">
    <property type="entry name" value="HYDROXYPYRUVATE ISOMERASE"/>
    <property type="match status" value="1"/>
</dbReference>
<reference evidence="2 3" key="1">
    <citation type="submission" date="2015-09" db="EMBL/GenBank/DDBJ databases">
        <authorList>
            <consortium name="Pathogen Informatics"/>
        </authorList>
    </citation>
    <scope>NUCLEOTIDE SEQUENCE [LARGE SCALE GENOMIC DNA]</scope>
    <source>
        <strain evidence="2 3">2789STDY5608849</strain>
    </source>
</reference>
<feature type="domain" description="Xylose isomerase-like TIM barrel" evidence="1">
    <location>
        <begin position="27"/>
        <end position="279"/>
    </location>
</feature>
<dbReference type="RefSeq" id="WP_022463265.1">
    <property type="nucleotide sequence ID" value="NZ_CAXSRP010000005.1"/>
</dbReference>
<keyword evidence="2" id="KW-0670">Pyruvate</keyword>
<dbReference type="AlphaFoldDB" id="A0A174B9Q6"/>
<dbReference type="SUPFAM" id="SSF51658">
    <property type="entry name" value="Xylose isomerase-like"/>
    <property type="match status" value="1"/>
</dbReference>
<evidence type="ECO:0000259" key="1">
    <source>
        <dbReference type="Pfam" id="PF01261"/>
    </source>
</evidence>
<proteinExistence type="predicted"/>
<dbReference type="GO" id="GO:0016853">
    <property type="term" value="F:isomerase activity"/>
    <property type="evidence" value="ECO:0007669"/>
    <property type="project" value="UniProtKB-KW"/>
</dbReference>
<organism evidence="2 3">
    <name type="scientific">Fusicatenibacter saccharivorans</name>
    <dbReference type="NCBI Taxonomy" id="1150298"/>
    <lineage>
        <taxon>Bacteria</taxon>
        <taxon>Bacillati</taxon>
        <taxon>Bacillota</taxon>
        <taxon>Clostridia</taxon>
        <taxon>Lachnospirales</taxon>
        <taxon>Lachnospiraceae</taxon>
        <taxon>Fusicatenibacter</taxon>
    </lineage>
</organism>
<keyword evidence="2" id="KW-0413">Isomerase</keyword>
<dbReference type="InterPro" id="IPR036237">
    <property type="entry name" value="Xyl_isomerase-like_sf"/>
</dbReference>
<protein>
    <submittedName>
        <fullName evidence="2">Hydroxypyruvate isomerase</fullName>
    </submittedName>
</protein>
<dbReference type="InterPro" id="IPR013022">
    <property type="entry name" value="Xyl_isomerase-like_TIM-brl"/>
</dbReference>
<evidence type="ECO:0000313" key="2">
    <source>
        <dbReference type="EMBL" id="CUN97384.1"/>
    </source>
</evidence>
<dbReference type="PANTHER" id="PTHR12110:SF53">
    <property type="entry name" value="BLR5974 PROTEIN"/>
    <property type="match status" value="1"/>
</dbReference>